<keyword evidence="4" id="KW-0560">Oxidoreductase</keyword>
<reference evidence="11" key="1">
    <citation type="submission" date="2023-06" db="EMBL/GenBank/DDBJ databases">
        <title>Genome-scale phylogeny and comparative genomics of the fungal order Sordariales.</title>
        <authorList>
            <consortium name="Lawrence Berkeley National Laboratory"/>
            <person name="Hensen N."/>
            <person name="Bonometti L."/>
            <person name="Westerberg I."/>
            <person name="Brannstrom I.O."/>
            <person name="Guillou S."/>
            <person name="Cros-Aarteil S."/>
            <person name="Calhoun S."/>
            <person name="Haridas S."/>
            <person name="Kuo A."/>
            <person name="Mondo S."/>
            <person name="Pangilinan J."/>
            <person name="Riley R."/>
            <person name="Labutti K."/>
            <person name="Andreopoulos B."/>
            <person name="Lipzen A."/>
            <person name="Chen C."/>
            <person name="Yanf M."/>
            <person name="Daum C."/>
            <person name="Ng V."/>
            <person name="Clum A."/>
            <person name="Steindorff A."/>
            <person name="Ohm R."/>
            <person name="Martin F."/>
            <person name="Silar P."/>
            <person name="Natvig D."/>
            <person name="Lalanne C."/>
            <person name="Gautier V."/>
            <person name="Ament-Velasquez S.L."/>
            <person name="Kruys A."/>
            <person name="Hutchinson M.I."/>
            <person name="Powell A.J."/>
            <person name="Barry K."/>
            <person name="Miller A.N."/>
            <person name="Grigoriev I.V."/>
            <person name="Debuchy R."/>
            <person name="Gladieux P."/>
            <person name="Thoren M.H."/>
            <person name="Johannesson H."/>
        </authorList>
    </citation>
    <scope>NUCLEOTIDE SEQUENCE</scope>
    <source>
        <strain evidence="11">8032-3</strain>
    </source>
</reference>
<dbReference type="EMBL" id="MU838998">
    <property type="protein sequence ID" value="KAK1771281.1"/>
    <property type="molecule type" value="Genomic_DNA"/>
</dbReference>
<accession>A0AAJ0FK60</accession>
<dbReference type="InterPro" id="IPR024775">
    <property type="entry name" value="DinB-like"/>
</dbReference>
<feature type="domain" description="DinB-like" evidence="10">
    <location>
        <begin position="388"/>
        <end position="516"/>
    </location>
</feature>
<feature type="domain" description="Histidine-specific methyltransferase SAM-dependent" evidence="9">
    <location>
        <begin position="52"/>
        <end position="353"/>
    </location>
</feature>
<protein>
    <submittedName>
        <fullName evidence="11">C-type lectin protein</fullName>
    </submittedName>
</protein>
<evidence type="ECO:0000256" key="1">
    <source>
        <dbReference type="ARBA" id="ARBA00022603"/>
    </source>
</evidence>
<keyword evidence="5" id="KW-0408">Iron</keyword>
<evidence type="ECO:0000256" key="6">
    <source>
        <dbReference type="ARBA" id="ARBA00037882"/>
    </source>
</evidence>
<evidence type="ECO:0000313" key="11">
    <source>
        <dbReference type="EMBL" id="KAK1771281.1"/>
    </source>
</evidence>
<sequence length="878" mass="98231">MPALAEAAFAAPYELSPLLKAGKENGLSVAPKAKVDIIDIRGAAVEINLKEDILSLFSPENGPRKLPTLLLYDEKGLQLFEEITYLEEYYLTNDEIALLKSASAEIAKTIPSGSAIIELGSGNLRKVNLLLQALEDAEKRVDYYALDLSRTELERTLAQLPAYQHISCHGLLGTYDDGREWLKVPFNVSRQKCILSLGSSIGNFLRGDAADFLGGFAHVLGNGDTMLIGLDGCQDPAKVYHAYNDRKGLTHQFILNGLAHANEVLGHDAFKLEDWRVIGEYVFDACQGGRHQAFYSPLRDTLVMGELIRPHDRIQVEQSLKFSEEEAEQLWQTAGMIEIGQWKYQDEYGLHMLTKPKMPFSLVPTSYASSALPTVEDWQALWAAWDVVTRSMLPKEELLDKPIKLRNACIFYLGHIPTFLDIQLTKTTHEPPTDPAYYHGIFERGIDPDVDNPELCHAHSEIPDEWPPQDEILTYQGRVRDRVLSLYSNGAKAIPRNVGRALWVGFEHEAMHLETLLYMMLQSDKTSPPPNIPHPDWEALAAKARSARVPNRWFDIPAQEISVGIDEPEDMTDPDADYGWDNEKPRRLAKVGAFQARGRPITNEEYAHYMYERHITKVPEAWAEVGPDTPAKETNGLTNGAGAVNGFVNGHNGHANDTSDVLKSFLEGKFARTVYGLVPLKHALDWPVFASYDELSGCASWMGGRIPTFEEARSVYSYVDALKREEAENKLGKTVPAVNGHLSNDGVEETPPHPDADGVDEGPSERNELFIDLEGANVGFQRWHPVPVTANGDRLAGQAEMGGVWEWTSSVLRKWDGFTPMSLYPGYTADFFDEKHNIVLGGSWATHPRIAGRKSFVNWYQRNYLYAWCGARVVRDNN</sequence>
<keyword evidence="3" id="KW-0949">S-adenosyl-L-methionine</keyword>
<dbReference type="RefSeq" id="XP_060287494.1">
    <property type="nucleotide sequence ID" value="XM_060431641.1"/>
</dbReference>
<dbReference type="Pfam" id="PF10017">
    <property type="entry name" value="Methyltransf_33"/>
    <property type="match status" value="1"/>
</dbReference>
<dbReference type="InterPro" id="IPR042095">
    <property type="entry name" value="SUMF_sf"/>
</dbReference>
<dbReference type="NCBIfam" id="TIGR03439">
    <property type="entry name" value="methyl_EasF"/>
    <property type="match status" value="1"/>
</dbReference>
<dbReference type="InterPro" id="IPR016187">
    <property type="entry name" value="CTDL_fold"/>
</dbReference>
<dbReference type="Gene3D" id="3.90.1580.10">
    <property type="entry name" value="paralog of FGE (formylglycine-generating enzyme)"/>
    <property type="match status" value="1"/>
</dbReference>
<proteinExistence type="predicted"/>
<evidence type="ECO:0000256" key="7">
    <source>
        <dbReference type="SAM" id="MobiDB-lite"/>
    </source>
</evidence>
<evidence type="ECO:0000313" key="12">
    <source>
        <dbReference type="Proteomes" id="UP001244011"/>
    </source>
</evidence>
<dbReference type="InterPro" id="IPR005532">
    <property type="entry name" value="SUMF_dom"/>
</dbReference>
<keyword evidence="12" id="KW-1185">Reference proteome</keyword>
<comment type="pathway">
    <text evidence="6">Amino-acid biosynthesis; ergothioneine biosynthesis.</text>
</comment>
<evidence type="ECO:0000256" key="3">
    <source>
        <dbReference type="ARBA" id="ARBA00022691"/>
    </source>
</evidence>
<dbReference type="PANTHER" id="PTHR43397:SF1">
    <property type="entry name" value="ERGOTHIONEINE BIOSYNTHESIS PROTEIN 1"/>
    <property type="match status" value="1"/>
</dbReference>
<dbReference type="Proteomes" id="UP001244011">
    <property type="component" value="Unassembled WGS sequence"/>
</dbReference>
<name>A0AAJ0FK60_9PEZI</name>
<evidence type="ECO:0000256" key="2">
    <source>
        <dbReference type="ARBA" id="ARBA00022679"/>
    </source>
</evidence>
<dbReference type="AlphaFoldDB" id="A0AAJ0FK60"/>
<gene>
    <name evidence="11" type="ORF">QBC33DRAFT_591353</name>
</gene>
<dbReference type="InterPro" id="IPR051128">
    <property type="entry name" value="EgtD_Methyltrsf_superfamily"/>
</dbReference>
<dbReference type="GO" id="GO:0008168">
    <property type="term" value="F:methyltransferase activity"/>
    <property type="evidence" value="ECO:0007669"/>
    <property type="project" value="UniProtKB-KW"/>
</dbReference>
<dbReference type="InterPro" id="IPR019257">
    <property type="entry name" value="MeTrfase_dom"/>
</dbReference>
<dbReference type="GeneID" id="85314828"/>
<dbReference type="InterPro" id="IPR017805">
    <property type="entry name" value="SAM_MeTrfase_EasF-type_put"/>
</dbReference>
<dbReference type="SUPFAM" id="SSF56436">
    <property type="entry name" value="C-type lectin-like"/>
    <property type="match status" value="1"/>
</dbReference>
<evidence type="ECO:0000259" key="10">
    <source>
        <dbReference type="Pfam" id="PF12867"/>
    </source>
</evidence>
<keyword evidence="1" id="KW-0489">Methyltransferase</keyword>
<dbReference type="GO" id="GO:0032259">
    <property type="term" value="P:methylation"/>
    <property type="evidence" value="ECO:0007669"/>
    <property type="project" value="UniProtKB-KW"/>
</dbReference>
<dbReference type="Gene3D" id="3.40.50.150">
    <property type="entry name" value="Vaccinia Virus protein VP39"/>
    <property type="match status" value="1"/>
</dbReference>
<feature type="region of interest" description="Disordered" evidence="7">
    <location>
        <begin position="736"/>
        <end position="764"/>
    </location>
</feature>
<comment type="caution">
    <text evidence="11">The sequence shown here is derived from an EMBL/GenBank/DDBJ whole genome shotgun (WGS) entry which is preliminary data.</text>
</comment>
<dbReference type="InterPro" id="IPR029063">
    <property type="entry name" value="SAM-dependent_MTases_sf"/>
</dbReference>
<evidence type="ECO:0000256" key="4">
    <source>
        <dbReference type="ARBA" id="ARBA00023002"/>
    </source>
</evidence>
<dbReference type="PANTHER" id="PTHR43397">
    <property type="entry name" value="ERGOTHIONEINE BIOSYNTHESIS PROTEIN 1"/>
    <property type="match status" value="1"/>
</dbReference>
<dbReference type="Pfam" id="PF03781">
    <property type="entry name" value="FGE-sulfatase"/>
    <property type="match status" value="1"/>
</dbReference>
<organism evidence="11 12">
    <name type="scientific">Phialemonium atrogriseum</name>
    <dbReference type="NCBI Taxonomy" id="1093897"/>
    <lineage>
        <taxon>Eukaryota</taxon>
        <taxon>Fungi</taxon>
        <taxon>Dikarya</taxon>
        <taxon>Ascomycota</taxon>
        <taxon>Pezizomycotina</taxon>
        <taxon>Sordariomycetes</taxon>
        <taxon>Sordariomycetidae</taxon>
        <taxon>Cephalothecales</taxon>
        <taxon>Cephalothecaceae</taxon>
        <taxon>Phialemonium</taxon>
    </lineage>
</organism>
<evidence type="ECO:0000256" key="5">
    <source>
        <dbReference type="ARBA" id="ARBA00023004"/>
    </source>
</evidence>
<evidence type="ECO:0000259" key="9">
    <source>
        <dbReference type="Pfam" id="PF10017"/>
    </source>
</evidence>
<feature type="domain" description="Sulfatase-modifying factor enzyme-like" evidence="8">
    <location>
        <begin position="577"/>
        <end position="875"/>
    </location>
</feature>
<keyword evidence="2" id="KW-0808">Transferase</keyword>
<dbReference type="Pfam" id="PF12867">
    <property type="entry name" value="DinB_2"/>
    <property type="match status" value="1"/>
</dbReference>
<evidence type="ECO:0000259" key="8">
    <source>
        <dbReference type="Pfam" id="PF03781"/>
    </source>
</evidence>